<dbReference type="PROSITE" id="PS50995">
    <property type="entry name" value="HTH_MARR_2"/>
    <property type="match status" value="1"/>
</dbReference>
<dbReference type="Proteomes" id="UP000326951">
    <property type="component" value="Chromosome"/>
</dbReference>
<dbReference type="STRING" id="1449983.GCA_000647835_02332"/>
<protein>
    <submittedName>
        <fullName evidence="4">MarR family transcriptional regulator</fullName>
    </submittedName>
</protein>
<evidence type="ECO:0000313" key="4">
    <source>
        <dbReference type="EMBL" id="QAA22767.1"/>
    </source>
</evidence>
<dbReference type="AlphaFoldDB" id="A0A410D9J3"/>
<dbReference type="Pfam" id="PF12802">
    <property type="entry name" value="MarR_2"/>
    <property type="match status" value="1"/>
</dbReference>
<dbReference type="GO" id="GO:0006950">
    <property type="term" value="P:response to stress"/>
    <property type="evidence" value="ECO:0007669"/>
    <property type="project" value="TreeGrafter"/>
</dbReference>
<dbReference type="PANTHER" id="PTHR33164">
    <property type="entry name" value="TRANSCRIPTIONAL REGULATOR, MARR FAMILY"/>
    <property type="match status" value="1"/>
</dbReference>
<dbReference type="Proteomes" id="UP000285882">
    <property type="component" value="Chromosome"/>
</dbReference>
<keyword evidence="5" id="KW-1185">Reference proteome</keyword>
<accession>A0A410D9J3</accession>
<feature type="domain" description="HTH marR-type" evidence="2">
    <location>
        <begin position="1"/>
        <end position="140"/>
    </location>
</feature>
<dbReference type="InterPro" id="IPR036390">
    <property type="entry name" value="WH_DNA-bd_sf"/>
</dbReference>
<dbReference type="EMBL" id="AP021853">
    <property type="protein sequence ID" value="BBN99102.1"/>
    <property type="molecule type" value="Genomic_DNA"/>
</dbReference>
<proteinExistence type="predicted"/>
<name>A0A410D9J3_9BACL</name>
<organism evidence="3 6">
    <name type="scientific">Sporolactobacillus terrae</name>
    <dbReference type="NCBI Taxonomy" id="269673"/>
    <lineage>
        <taxon>Bacteria</taxon>
        <taxon>Bacillati</taxon>
        <taxon>Bacillota</taxon>
        <taxon>Bacilli</taxon>
        <taxon>Bacillales</taxon>
        <taxon>Sporolactobacillaceae</taxon>
        <taxon>Sporolactobacillus</taxon>
    </lineage>
</organism>
<dbReference type="SUPFAM" id="SSF46785">
    <property type="entry name" value="Winged helix' DNA-binding domain"/>
    <property type="match status" value="1"/>
</dbReference>
<gene>
    <name evidence="4" type="ORF">C0674_09085</name>
    <name evidence="3" type="ORF">St703_18070</name>
</gene>
<dbReference type="InterPro" id="IPR036388">
    <property type="entry name" value="WH-like_DNA-bd_sf"/>
</dbReference>
<dbReference type="EMBL" id="CP025688">
    <property type="protein sequence ID" value="QAA22767.1"/>
    <property type="molecule type" value="Genomic_DNA"/>
</dbReference>
<sequence length="149" mass="17153">MELDSIKSLINAYEEVSIYTSNKVHEAVESVLRSHGITYEQMCLLRMIYRHHGISSIQISEALDINKSGVSIRVNRLVGKGYVEKQKIDNRSFGLYITANGRAVLQEGERKIHDLVGKWIEEVGEEDSKAFIRIYTRINETIRKQKVEQ</sequence>
<reference evidence="4 5" key="1">
    <citation type="submission" date="2018-01" db="EMBL/GenBank/DDBJ databases">
        <title>Complete genome sequencing of Sporolactobacillus terrae DLG3.</title>
        <authorList>
            <person name="Nam Y.-D."/>
            <person name="Kang J."/>
            <person name="Chung W.-H."/>
        </authorList>
    </citation>
    <scope>NUCLEOTIDE SEQUENCE [LARGE SCALE GENOMIC DNA]</scope>
    <source>
        <strain evidence="4 5">DLG3</strain>
    </source>
</reference>
<dbReference type="SMART" id="SM00347">
    <property type="entry name" value="HTH_MARR"/>
    <property type="match status" value="1"/>
</dbReference>
<evidence type="ECO:0000313" key="3">
    <source>
        <dbReference type="EMBL" id="BBN99102.1"/>
    </source>
</evidence>
<dbReference type="PANTHER" id="PTHR33164:SF67">
    <property type="entry name" value="TRANSCRIPTIONAL REGULATOR, MARR FAMILY"/>
    <property type="match status" value="1"/>
</dbReference>
<reference evidence="3 6" key="2">
    <citation type="submission" date="2019-09" db="EMBL/GenBank/DDBJ databases">
        <title>Complete genome sequence of Sporolactobacillus terrae 70-3.</title>
        <authorList>
            <person name="Tanaka N."/>
            <person name="Shiwa Y."/>
            <person name="Fujita N."/>
            <person name="Tanasupawat S."/>
        </authorList>
    </citation>
    <scope>NUCLEOTIDE SEQUENCE [LARGE SCALE GENOMIC DNA]</scope>
    <source>
        <strain evidence="3 6">70-3</strain>
    </source>
</reference>
<evidence type="ECO:0000259" key="2">
    <source>
        <dbReference type="PROSITE" id="PS50995"/>
    </source>
</evidence>
<evidence type="ECO:0000256" key="1">
    <source>
        <dbReference type="ARBA" id="ARBA00023125"/>
    </source>
</evidence>
<dbReference type="GO" id="GO:0003700">
    <property type="term" value="F:DNA-binding transcription factor activity"/>
    <property type="evidence" value="ECO:0007669"/>
    <property type="project" value="InterPro"/>
</dbReference>
<dbReference type="GO" id="GO:0003677">
    <property type="term" value="F:DNA binding"/>
    <property type="evidence" value="ECO:0007669"/>
    <property type="project" value="UniProtKB-KW"/>
</dbReference>
<dbReference type="InterPro" id="IPR039422">
    <property type="entry name" value="MarR/SlyA-like"/>
</dbReference>
<evidence type="ECO:0000313" key="5">
    <source>
        <dbReference type="Proteomes" id="UP000285882"/>
    </source>
</evidence>
<evidence type="ECO:0000313" key="6">
    <source>
        <dbReference type="Proteomes" id="UP000326951"/>
    </source>
</evidence>
<keyword evidence="1" id="KW-0238">DNA-binding</keyword>
<dbReference type="Gene3D" id="1.10.10.10">
    <property type="entry name" value="Winged helix-like DNA-binding domain superfamily/Winged helix DNA-binding domain"/>
    <property type="match status" value="1"/>
</dbReference>
<dbReference type="InterPro" id="IPR000835">
    <property type="entry name" value="HTH_MarR-typ"/>
</dbReference>
<dbReference type="RefSeq" id="WP_028976488.1">
    <property type="nucleotide sequence ID" value="NZ_AP021853.1"/>
</dbReference>